<dbReference type="RefSeq" id="XP_068357311.1">
    <property type="nucleotide sequence ID" value="XM_068506158.1"/>
</dbReference>
<protein>
    <submittedName>
        <fullName evidence="2">Uncharacterized protein</fullName>
    </submittedName>
</protein>
<reference evidence="2" key="1">
    <citation type="submission" date="2016-10" db="EMBL/GenBank/DDBJ databases">
        <authorList>
            <person name="Benchimol M."/>
            <person name="Almeida L.G."/>
            <person name="Vasconcelos A.T."/>
            <person name="Perreira-Neves A."/>
            <person name="Rosa I.A."/>
            <person name="Tasca T."/>
            <person name="Bogo M.R."/>
            <person name="de Souza W."/>
        </authorList>
    </citation>
    <scope>NUCLEOTIDE SEQUENCE [LARGE SCALE GENOMIC DNA]</scope>
    <source>
        <strain evidence="2">K</strain>
    </source>
</reference>
<keyword evidence="3" id="KW-1185">Reference proteome</keyword>
<accession>A0A1J4JYD8</accession>
<dbReference type="PANTHER" id="PTHR37490">
    <property type="entry name" value="EXPRESSED PROTEIN"/>
    <property type="match status" value="1"/>
</dbReference>
<gene>
    <name evidence="2" type="ORF">TRFO_28404</name>
</gene>
<dbReference type="Pfam" id="PF11913">
    <property type="entry name" value="DUF3431"/>
    <property type="match status" value="1"/>
</dbReference>
<dbReference type="EMBL" id="MLAK01000803">
    <property type="protein sequence ID" value="OHT04175.1"/>
    <property type="molecule type" value="Genomic_DNA"/>
</dbReference>
<feature type="signal peptide" evidence="1">
    <location>
        <begin position="1"/>
        <end position="16"/>
    </location>
</feature>
<dbReference type="AlphaFoldDB" id="A0A1J4JYD8"/>
<evidence type="ECO:0000313" key="3">
    <source>
        <dbReference type="Proteomes" id="UP000179807"/>
    </source>
</evidence>
<proteinExistence type="predicted"/>
<dbReference type="Proteomes" id="UP000179807">
    <property type="component" value="Unassembled WGS sequence"/>
</dbReference>
<evidence type="ECO:0000313" key="2">
    <source>
        <dbReference type="EMBL" id="OHT04175.1"/>
    </source>
</evidence>
<evidence type="ECO:0000256" key="1">
    <source>
        <dbReference type="SAM" id="SignalP"/>
    </source>
</evidence>
<feature type="chain" id="PRO_5013131326" evidence="1">
    <location>
        <begin position="17"/>
        <end position="292"/>
    </location>
</feature>
<dbReference type="VEuPathDB" id="TrichDB:TRFO_28404"/>
<dbReference type="InterPro" id="IPR021838">
    <property type="entry name" value="DUF3431"/>
</dbReference>
<sequence length="292" mass="34801">MIFAVICLIIFIEIYRKHLLPQHEISSQQMMHIKIKQFINFTNKDPFPSTNDINHYDKDNGYIPKNDIAVVAVVCHERISITQKDIPYPLFLLHCNPKTNHIDCHEAVPYLQFIYDNYDTPPAKKIFFVHGHRFSWHYQTNIVSRILQMVTNGIINEFSYGALFDKYWIHEAPWVNYPDYGYLFRYVYANTSMWEHLNATNMSFNCCATFFVDSRNFKLRPREEYLTIIQRLRNYSIESKDYDGTHLNDPAAKCGRLLEYSWHLLLNNNPVVDRTHANPYFWKLRQAPPKMF</sequence>
<organism evidence="2 3">
    <name type="scientific">Tritrichomonas foetus</name>
    <dbReference type="NCBI Taxonomy" id="1144522"/>
    <lineage>
        <taxon>Eukaryota</taxon>
        <taxon>Metamonada</taxon>
        <taxon>Parabasalia</taxon>
        <taxon>Tritrichomonadida</taxon>
        <taxon>Tritrichomonadidae</taxon>
        <taxon>Tritrichomonas</taxon>
    </lineage>
</organism>
<keyword evidence="1" id="KW-0732">Signal</keyword>
<dbReference type="GeneID" id="94840862"/>
<comment type="caution">
    <text evidence="2">The sequence shown here is derived from an EMBL/GenBank/DDBJ whole genome shotgun (WGS) entry which is preliminary data.</text>
</comment>
<dbReference type="OrthoDB" id="426718at2759"/>
<dbReference type="PANTHER" id="PTHR37490:SF2">
    <property type="match status" value="1"/>
</dbReference>
<name>A0A1J4JYD8_9EUKA</name>